<dbReference type="EMBL" id="LXQA011157065">
    <property type="protein sequence ID" value="MCI87084.1"/>
    <property type="molecule type" value="Genomic_DNA"/>
</dbReference>
<organism evidence="2 3">
    <name type="scientific">Trifolium medium</name>
    <dbReference type="NCBI Taxonomy" id="97028"/>
    <lineage>
        <taxon>Eukaryota</taxon>
        <taxon>Viridiplantae</taxon>
        <taxon>Streptophyta</taxon>
        <taxon>Embryophyta</taxon>
        <taxon>Tracheophyta</taxon>
        <taxon>Spermatophyta</taxon>
        <taxon>Magnoliopsida</taxon>
        <taxon>eudicotyledons</taxon>
        <taxon>Gunneridae</taxon>
        <taxon>Pentapetalae</taxon>
        <taxon>rosids</taxon>
        <taxon>fabids</taxon>
        <taxon>Fabales</taxon>
        <taxon>Fabaceae</taxon>
        <taxon>Papilionoideae</taxon>
        <taxon>50 kb inversion clade</taxon>
        <taxon>NPAAA clade</taxon>
        <taxon>Hologalegina</taxon>
        <taxon>IRL clade</taxon>
        <taxon>Trifolieae</taxon>
        <taxon>Trifolium</taxon>
    </lineage>
</organism>
<accession>A0A392VFD9</accession>
<evidence type="ECO:0000256" key="1">
    <source>
        <dbReference type="SAM" id="Phobius"/>
    </source>
</evidence>
<reference evidence="2 3" key="1">
    <citation type="journal article" date="2018" name="Front. Plant Sci.">
        <title>Red Clover (Trifolium pratense) and Zigzag Clover (T. medium) - A Picture of Genomic Similarities and Differences.</title>
        <authorList>
            <person name="Dluhosova J."/>
            <person name="Istvanek J."/>
            <person name="Nedelnik J."/>
            <person name="Repkova J."/>
        </authorList>
    </citation>
    <scope>NUCLEOTIDE SEQUENCE [LARGE SCALE GENOMIC DNA]</scope>
    <source>
        <strain evidence="3">cv. 10/8</strain>
        <tissue evidence="2">Leaf</tissue>
    </source>
</reference>
<keyword evidence="3" id="KW-1185">Reference proteome</keyword>
<keyword evidence="1" id="KW-1133">Transmembrane helix</keyword>
<feature type="transmembrane region" description="Helical" evidence="1">
    <location>
        <begin position="23"/>
        <end position="45"/>
    </location>
</feature>
<feature type="non-terminal residue" evidence="2">
    <location>
        <position position="46"/>
    </location>
</feature>
<name>A0A392VFD9_9FABA</name>
<protein>
    <submittedName>
        <fullName evidence="2">Uncharacterized protein</fullName>
    </submittedName>
</protein>
<dbReference type="Proteomes" id="UP000265520">
    <property type="component" value="Unassembled WGS sequence"/>
</dbReference>
<evidence type="ECO:0000313" key="2">
    <source>
        <dbReference type="EMBL" id="MCI87084.1"/>
    </source>
</evidence>
<proteinExistence type="predicted"/>
<evidence type="ECO:0000313" key="3">
    <source>
        <dbReference type="Proteomes" id="UP000265520"/>
    </source>
</evidence>
<keyword evidence="1" id="KW-0472">Membrane</keyword>
<comment type="caution">
    <text evidence="2">The sequence shown here is derived from an EMBL/GenBank/DDBJ whole genome shotgun (WGS) entry which is preliminary data.</text>
</comment>
<sequence length="46" mass="4548">MLGDSSGKVHGKQDFLLGPGAEVLVLLVAGLAGVELSAVAIPASFL</sequence>
<keyword evidence="1" id="KW-0812">Transmembrane</keyword>
<dbReference type="AlphaFoldDB" id="A0A392VFD9"/>